<protein>
    <submittedName>
        <fullName evidence="1">Uncharacterized protein</fullName>
    </submittedName>
</protein>
<accession>A0A0A8Y4N0</accession>
<reference evidence="1" key="1">
    <citation type="submission" date="2014-09" db="EMBL/GenBank/DDBJ databases">
        <authorList>
            <person name="Magalhaes I.L.F."/>
            <person name="Oliveira U."/>
            <person name="Santos F.R."/>
            <person name="Vidigal T.H.D.A."/>
            <person name="Brescovit A.D."/>
            <person name="Santos A.J."/>
        </authorList>
    </citation>
    <scope>NUCLEOTIDE SEQUENCE</scope>
    <source>
        <tissue evidence="1">Shoot tissue taken approximately 20 cm above the soil surface</tissue>
    </source>
</reference>
<organism evidence="1">
    <name type="scientific">Arundo donax</name>
    <name type="common">Giant reed</name>
    <name type="synonym">Donax arundinaceus</name>
    <dbReference type="NCBI Taxonomy" id="35708"/>
    <lineage>
        <taxon>Eukaryota</taxon>
        <taxon>Viridiplantae</taxon>
        <taxon>Streptophyta</taxon>
        <taxon>Embryophyta</taxon>
        <taxon>Tracheophyta</taxon>
        <taxon>Spermatophyta</taxon>
        <taxon>Magnoliopsida</taxon>
        <taxon>Liliopsida</taxon>
        <taxon>Poales</taxon>
        <taxon>Poaceae</taxon>
        <taxon>PACMAD clade</taxon>
        <taxon>Arundinoideae</taxon>
        <taxon>Arundineae</taxon>
        <taxon>Arundo</taxon>
    </lineage>
</organism>
<reference evidence="1" key="2">
    <citation type="journal article" date="2015" name="Data Brief">
        <title>Shoot transcriptome of the giant reed, Arundo donax.</title>
        <authorList>
            <person name="Barrero R.A."/>
            <person name="Guerrero F.D."/>
            <person name="Moolhuijzen P."/>
            <person name="Goolsby J.A."/>
            <person name="Tidwell J."/>
            <person name="Bellgard S.E."/>
            <person name="Bellgard M.I."/>
        </authorList>
    </citation>
    <scope>NUCLEOTIDE SEQUENCE</scope>
    <source>
        <tissue evidence="1">Shoot tissue taken approximately 20 cm above the soil surface</tissue>
    </source>
</reference>
<dbReference type="EMBL" id="GBRH01276981">
    <property type="protein sequence ID" value="JAD20914.1"/>
    <property type="molecule type" value="Transcribed_RNA"/>
</dbReference>
<dbReference type="AlphaFoldDB" id="A0A0A8Y4N0"/>
<sequence length="20" mass="2218">MRLMILVFVAWCSVGSSGNF</sequence>
<evidence type="ECO:0000313" key="1">
    <source>
        <dbReference type="EMBL" id="JAD20914.1"/>
    </source>
</evidence>
<proteinExistence type="predicted"/>
<name>A0A0A8Y4N0_ARUDO</name>